<sequence>FPWALPQRKNLGWEQVVGKTQKTLSTRPQMEVTLEQLQSSLQDVSSGVYNGRESDLFQAIESAKPQLLNLLDSGPKSAAERSAVKDGPGIMRDGRLYKPNAAAAERIIFLSDHLNTSETYCAGLMDRVVLQQPNLTPVTHVEIATREYYSVRDTILAIWKLLINILVAASQPEQEVEVAAGSLGWHLAAKTKELIQEGHPETLLNRILSQIDEAAKRVEDVRKKLIDATSQTNTGVSLRHEVLEGEVSKVLEQRRELGDLLVLLCKTKELSADEILHLIQWTSKLKPSDDLIIHVSAASLLALSPTISPTSTALDHLGDKLLLTGLLGRFDAATQWEAKGMRAAIQLECALFLVACRARDPTLCDEVNATVDEVEYLATQAMESDAFRFLSHVILSARGRDLAVGDKGSIVAVADIPQATEGYELINSEVRSHVYSVIESTIINLLASLPNVLKKLKHKQEDVGIVARKPPLPFANTLGRIPEPPSVAPPPAQRSDIASLFRLVGVLYDALPAESALKFWTLQPSKTRQIDSVNSRLPSFVRWATESRGEVMVPAVYDMLAGLAKGTSCSEHAYNYLSTGGVSAGTLVGMQASFGGGAFSWSTLFGSLGFYSESLPNPRSIQQYRQQGPLPEIRVEEANLLVSFLKLLKVVALWSVPARLALAEHGQYRAVPAMLQLATCRIPLELKGAIYDAVAAFCSPGGGPTGSAICRNTWLMLEQLQVLDTQSVPTGVGSSHGIKFELLEVEMTNKVYPCTSSFIRLMNSLIHTPKDLSLKQTLFGSQGGQTVPDTLGAPQRTLPLIPYISFIIDDVLFLGEEHFKTEAERWSLKDMCLQFLEKSLASYELEALPATLQNVAAQGPLIIRPWLAHPGFEILNRLFSESRLRALLNDFIADGPNKLERSAIKTRYFESCMRRIIRIIHRTLDIQSYFLDMLVPTIQSFDFTSILPNFVPGQLISLDRHFLFNHVLVERVALLVTLRDQEMQLLAIRILGMLALSPHFTVMDQQASRTARKLNRLAVIIQNSDDSVRINEGFAELLANDFAESENLDEMEAHIGAGTPDRDEEEDEVPFTYLIRLEIANLLLKNTEKGRPAPNLAHLILGFDVTTASKNELTMQDPNALNSSRSCFHVITELLSEGIPFLDPSRKRREERLLKRTPLYCKAPLLAERFHRLVYQLCSHDLTSKPTARYLRTREDYFARNLSALPIRAPELPFDAEGIASYSDGMSVDSNCRSLTSFLRMRAWLLDSIALELHLLTDERQFPRAGRLLDILFS</sequence>
<proteinExistence type="predicted"/>
<comment type="caution">
    <text evidence="1">The sequence shown here is derived from an EMBL/GenBank/DDBJ whole genome shotgun (WGS) entry which is preliminary data.</text>
</comment>
<dbReference type="EMBL" id="CAJVPT010021639">
    <property type="protein sequence ID" value="CAG8656069.1"/>
    <property type="molecule type" value="Genomic_DNA"/>
</dbReference>
<dbReference type="Proteomes" id="UP000789525">
    <property type="component" value="Unassembled WGS sequence"/>
</dbReference>
<name>A0ACA9NHK5_9GLOM</name>
<protein>
    <submittedName>
        <fullName evidence="1">15593_t:CDS:1</fullName>
    </submittedName>
</protein>
<accession>A0ACA9NHK5</accession>
<evidence type="ECO:0000313" key="1">
    <source>
        <dbReference type="EMBL" id="CAG8656069.1"/>
    </source>
</evidence>
<keyword evidence="2" id="KW-1185">Reference proteome</keyword>
<organism evidence="1 2">
    <name type="scientific">Acaulospora colombiana</name>
    <dbReference type="NCBI Taxonomy" id="27376"/>
    <lineage>
        <taxon>Eukaryota</taxon>
        <taxon>Fungi</taxon>
        <taxon>Fungi incertae sedis</taxon>
        <taxon>Mucoromycota</taxon>
        <taxon>Glomeromycotina</taxon>
        <taxon>Glomeromycetes</taxon>
        <taxon>Diversisporales</taxon>
        <taxon>Acaulosporaceae</taxon>
        <taxon>Acaulospora</taxon>
    </lineage>
</organism>
<evidence type="ECO:0000313" key="2">
    <source>
        <dbReference type="Proteomes" id="UP000789525"/>
    </source>
</evidence>
<feature type="non-terminal residue" evidence="1">
    <location>
        <position position="1"/>
    </location>
</feature>
<reference evidence="1" key="1">
    <citation type="submission" date="2021-06" db="EMBL/GenBank/DDBJ databases">
        <authorList>
            <person name="Kallberg Y."/>
            <person name="Tangrot J."/>
            <person name="Rosling A."/>
        </authorList>
    </citation>
    <scope>NUCLEOTIDE SEQUENCE</scope>
    <source>
        <strain evidence="1">CL356</strain>
    </source>
</reference>
<feature type="non-terminal residue" evidence="1">
    <location>
        <position position="1274"/>
    </location>
</feature>
<gene>
    <name evidence="1" type="ORF">ACOLOM_LOCUS8411</name>
</gene>